<organism evidence="2 3">
    <name type="scientific">Candidatus Nitronereus thalassa</name>
    <dbReference type="NCBI Taxonomy" id="3020898"/>
    <lineage>
        <taxon>Bacteria</taxon>
        <taxon>Pseudomonadati</taxon>
        <taxon>Nitrospirota</taxon>
        <taxon>Nitrospiria</taxon>
        <taxon>Nitrospirales</taxon>
        <taxon>Nitrospiraceae</taxon>
        <taxon>Candidatus Nitronereus</taxon>
    </lineage>
</organism>
<protein>
    <submittedName>
        <fullName evidence="2">RidA family protein</fullName>
    </submittedName>
</protein>
<dbReference type="Pfam" id="PF14588">
    <property type="entry name" value="YjgF_endoribonc"/>
    <property type="match status" value="1"/>
</dbReference>
<dbReference type="CDD" id="cd02199">
    <property type="entry name" value="YjgF_YER057c_UK114_like_1"/>
    <property type="match status" value="1"/>
</dbReference>
<accession>A0ABU3K3X3</accession>
<proteinExistence type="predicted"/>
<evidence type="ECO:0000259" key="1">
    <source>
        <dbReference type="Pfam" id="PF14588"/>
    </source>
</evidence>
<dbReference type="EMBL" id="JAQOUE010000001">
    <property type="protein sequence ID" value="MDT7041088.1"/>
    <property type="molecule type" value="Genomic_DNA"/>
</dbReference>
<feature type="domain" description="Endoribonuclease L-PSP/chorismate mutase-like" evidence="1">
    <location>
        <begin position="4"/>
        <end position="140"/>
    </location>
</feature>
<dbReference type="Proteomes" id="UP001250932">
    <property type="component" value="Unassembled WGS sequence"/>
</dbReference>
<name>A0ABU3K3X3_9BACT</name>
<gene>
    <name evidence="2" type="ORF">PPG34_01920</name>
</gene>
<dbReference type="PANTHER" id="PTHR43760">
    <property type="entry name" value="ENDORIBONUCLEASE-RELATED"/>
    <property type="match status" value="1"/>
</dbReference>
<dbReference type="Gene3D" id="3.30.1330.40">
    <property type="entry name" value="RutC-like"/>
    <property type="match status" value="1"/>
</dbReference>
<dbReference type="InterPro" id="IPR013813">
    <property type="entry name" value="Endoribo_LPSP/chorism_mut-like"/>
</dbReference>
<dbReference type="InterPro" id="IPR035959">
    <property type="entry name" value="RutC-like_sf"/>
</dbReference>
<sequence length="156" mass="16726">MSYEQRLTQLGLNLPSAPKPVATYVPFVRVGDLLFLSGVVPIRDGKITHQGKLGGDFTKEIGYEATKITLLNALANVRLALGSLDRVKQVVKLTGYVASEKGFVEQPFVINGASDLLVEIFGDVGRHARVAVGVAELPLGVPVELELIVEVYPASV</sequence>
<dbReference type="SUPFAM" id="SSF55298">
    <property type="entry name" value="YjgF-like"/>
    <property type="match status" value="1"/>
</dbReference>
<evidence type="ECO:0000313" key="3">
    <source>
        <dbReference type="Proteomes" id="UP001250932"/>
    </source>
</evidence>
<dbReference type="RefSeq" id="WP_313831446.1">
    <property type="nucleotide sequence ID" value="NZ_JAQOUE010000001.1"/>
</dbReference>
<reference evidence="2 3" key="1">
    <citation type="journal article" date="2023" name="ISME J.">
        <title>Cultivation and genomic characterization of novel and ubiquitous marine nitrite-oxidizing bacteria from the Nitrospirales.</title>
        <authorList>
            <person name="Mueller A.J."/>
            <person name="Daebeler A."/>
            <person name="Herbold C.W."/>
            <person name="Kirkegaard R.H."/>
            <person name="Daims H."/>
        </authorList>
    </citation>
    <scope>NUCLEOTIDE SEQUENCE [LARGE SCALE GENOMIC DNA]</scope>
    <source>
        <strain evidence="2 3">EB</strain>
    </source>
</reference>
<dbReference type="PANTHER" id="PTHR43760:SF1">
    <property type="entry name" value="ENDORIBONUCLEASE L-PSP_CHORISMATE MUTASE-LIKE DOMAIN-CONTAINING PROTEIN"/>
    <property type="match status" value="1"/>
</dbReference>
<evidence type="ECO:0000313" key="2">
    <source>
        <dbReference type="EMBL" id="MDT7041088.1"/>
    </source>
</evidence>
<comment type="caution">
    <text evidence="2">The sequence shown here is derived from an EMBL/GenBank/DDBJ whole genome shotgun (WGS) entry which is preliminary data.</text>
</comment>
<keyword evidence="3" id="KW-1185">Reference proteome</keyword>